<evidence type="ECO:0000313" key="2">
    <source>
        <dbReference type="EMBL" id="MDQ0200440.1"/>
    </source>
</evidence>
<name>A0ABT9XXY5_9BACI</name>
<proteinExistence type="predicted"/>
<organism evidence="2 3">
    <name type="scientific">Neobacillus ginsengisoli</name>
    <dbReference type="NCBI Taxonomy" id="904295"/>
    <lineage>
        <taxon>Bacteria</taxon>
        <taxon>Bacillati</taxon>
        <taxon>Bacillota</taxon>
        <taxon>Bacilli</taxon>
        <taxon>Bacillales</taxon>
        <taxon>Bacillaceae</taxon>
        <taxon>Neobacillus</taxon>
    </lineage>
</organism>
<dbReference type="Proteomes" id="UP001224122">
    <property type="component" value="Unassembled WGS sequence"/>
</dbReference>
<dbReference type="RefSeq" id="WP_307410304.1">
    <property type="nucleotide sequence ID" value="NZ_JAUSTW010000006.1"/>
</dbReference>
<feature type="compositionally biased region" description="Polar residues" evidence="1">
    <location>
        <begin position="1"/>
        <end position="10"/>
    </location>
</feature>
<feature type="region of interest" description="Disordered" evidence="1">
    <location>
        <begin position="1"/>
        <end position="31"/>
    </location>
</feature>
<dbReference type="EMBL" id="JAUSTW010000006">
    <property type="protein sequence ID" value="MDQ0200440.1"/>
    <property type="molecule type" value="Genomic_DNA"/>
</dbReference>
<evidence type="ECO:0000256" key="1">
    <source>
        <dbReference type="SAM" id="MobiDB-lite"/>
    </source>
</evidence>
<evidence type="ECO:0000313" key="3">
    <source>
        <dbReference type="Proteomes" id="UP001224122"/>
    </source>
</evidence>
<sequence length="56" mass="6096">MTENKVTNEALSELTMQGGPLSATEEEQKTFEAAREGIKAGFGGTFDQLEDFLKKA</sequence>
<protein>
    <submittedName>
        <fullName evidence="2">Uncharacterized protein</fullName>
    </submittedName>
</protein>
<keyword evidence="3" id="KW-1185">Reference proteome</keyword>
<accession>A0ABT9XXY5</accession>
<gene>
    <name evidence="2" type="ORF">J2S10_003629</name>
</gene>
<comment type="caution">
    <text evidence="2">The sequence shown here is derived from an EMBL/GenBank/DDBJ whole genome shotgun (WGS) entry which is preliminary data.</text>
</comment>
<reference evidence="2 3" key="1">
    <citation type="submission" date="2023-07" db="EMBL/GenBank/DDBJ databases">
        <title>Genomic Encyclopedia of Type Strains, Phase IV (KMG-IV): sequencing the most valuable type-strain genomes for metagenomic binning, comparative biology and taxonomic classification.</title>
        <authorList>
            <person name="Goeker M."/>
        </authorList>
    </citation>
    <scope>NUCLEOTIDE SEQUENCE [LARGE SCALE GENOMIC DNA]</scope>
    <source>
        <strain evidence="2 3">DSM 27594</strain>
    </source>
</reference>